<reference evidence="1" key="1">
    <citation type="submission" date="2023-10" db="EMBL/GenBank/DDBJ databases">
        <title>Chromosome-level genome of the transformable northern wattle, Acacia crassicarpa.</title>
        <authorList>
            <person name="Massaro I."/>
            <person name="Sinha N.R."/>
            <person name="Poethig S."/>
            <person name="Leichty A.R."/>
        </authorList>
    </citation>
    <scope>NUCLEOTIDE SEQUENCE</scope>
    <source>
        <strain evidence="1">Acra3RX</strain>
        <tissue evidence="1">Leaf</tissue>
    </source>
</reference>
<dbReference type="AlphaFoldDB" id="A0AAE1N590"/>
<protein>
    <submittedName>
        <fullName evidence="1">Uncharacterized protein</fullName>
    </submittedName>
</protein>
<organism evidence="1 2">
    <name type="scientific">Acacia crassicarpa</name>
    <name type="common">northern wattle</name>
    <dbReference type="NCBI Taxonomy" id="499986"/>
    <lineage>
        <taxon>Eukaryota</taxon>
        <taxon>Viridiplantae</taxon>
        <taxon>Streptophyta</taxon>
        <taxon>Embryophyta</taxon>
        <taxon>Tracheophyta</taxon>
        <taxon>Spermatophyta</taxon>
        <taxon>Magnoliopsida</taxon>
        <taxon>eudicotyledons</taxon>
        <taxon>Gunneridae</taxon>
        <taxon>Pentapetalae</taxon>
        <taxon>rosids</taxon>
        <taxon>fabids</taxon>
        <taxon>Fabales</taxon>
        <taxon>Fabaceae</taxon>
        <taxon>Caesalpinioideae</taxon>
        <taxon>mimosoid clade</taxon>
        <taxon>Acacieae</taxon>
        <taxon>Acacia</taxon>
    </lineage>
</organism>
<keyword evidence="2" id="KW-1185">Reference proteome</keyword>
<name>A0AAE1N590_9FABA</name>
<comment type="caution">
    <text evidence="1">The sequence shown here is derived from an EMBL/GenBank/DDBJ whole genome shotgun (WGS) entry which is preliminary data.</text>
</comment>
<proteinExistence type="predicted"/>
<accession>A0AAE1N590</accession>
<gene>
    <name evidence="1" type="ORF">QN277_000470</name>
</gene>
<sequence>MEKPPSLIFPASLDRFSRNLLVSSRFSNLKHSDFTKCRLTTNAPKLKIRSIRAQASGSTTYSPQCLGKPMLQCK</sequence>
<dbReference type="EMBL" id="JAWXYG010000001">
    <property type="protein sequence ID" value="KAK4283528.1"/>
    <property type="molecule type" value="Genomic_DNA"/>
</dbReference>
<dbReference type="Proteomes" id="UP001293593">
    <property type="component" value="Unassembled WGS sequence"/>
</dbReference>
<evidence type="ECO:0000313" key="1">
    <source>
        <dbReference type="EMBL" id="KAK4283528.1"/>
    </source>
</evidence>
<evidence type="ECO:0000313" key="2">
    <source>
        <dbReference type="Proteomes" id="UP001293593"/>
    </source>
</evidence>